<feature type="region of interest" description="Disordered" evidence="1">
    <location>
        <begin position="184"/>
        <end position="203"/>
    </location>
</feature>
<protein>
    <submittedName>
        <fullName evidence="2">Uncharacterized protein</fullName>
    </submittedName>
</protein>
<dbReference type="RefSeq" id="WP_031566476.1">
    <property type="nucleotide sequence ID" value="NZ_CAAAIS010000006.1"/>
</dbReference>
<evidence type="ECO:0000313" key="3">
    <source>
        <dbReference type="Proteomes" id="UP000255297"/>
    </source>
</evidence>
<evidence type="ECO:0000313" key="2">
    <source>
        <dbReference type="EMBL" id="STY31482.1"/>
    </source>
</evidence>
<reference evidence="2 3" key="1">
    <citation type="submission" date="2018-06" db="EMBL/GenBank/DDBJ databases">
        <authorList>
            <consortium name="Pathogen Informatics"/>
            <person name="Doyle S."/>
        </authorList>
    </citation>
    <scope>NUCLEOTIDE SEQUENCE [LARGE SCALE GENOMIC DNA]</scope>
    <source>
        <strain evidence="2 3">NCTC11532</strain>
    </source>
</reference>
<proteinExistence type="predicted"/>
<gene>
    <name evidence="2" type="ORF">NCTC11532_02918</name>
</gene>
<dbReference type="EMBL" id="UGPB01000001">
    <property type="protein sequence ID" value="STY31482.1"/>
    <property type="molecule type" value="Genomic_DNA"/>
</dbReference>
<sequence length="388" mass="44273">MSQLYQRIITQALEKYANKSENGFGDGFFTSKRHSFSKNNIPQLFKDLQTKITESSSAEDDIRLIRTYLSNGSIPKKHHSLWTYVLLELIIQNEDINWAPYTRGTDIDEQIIEFNQAKDRGEFAFMPSDKHRSNSIVFMDGEQFDKLKKLGTGTSRTADLYQKKGPEDAAEQVVVKRQLGTSTSSIPTGLKGSYRKYENNPERNEKKLELQKAFFESRGDFRVHTYGGKKKDSTVPYVTTEPYLEGTTLSAKLKISTPEECLTLLAKTLTELNKMHEDSLMSHGDIGNLTNALVSEEGEINLCDLEISQQFENYEAGKDYFKQDFKSLVDSFLLFCRQNGVKIDKEAQAELTKISTEIYRKPNPPFELFEAFVEKYSGESPRLTISSI</sequence>
<keyword evidence="3" id="KW-1185">Reference proteome</keyword>
<dbReference type="Proteomes" id="UP000255297">
    <property type="component" value="Unassembled WGS sequence"/>
</dbReference>
<accession>A0A378LY26</accession>
<organism evidence="2 3">
    <name type="scientific">Legionella wadsworthii</name>
    <dbReference type="NCBI Taxonomy" id="28088"/>
    <lineage>
        <taxon>Bacteria</taxon>
        <taxon>Pseudomonadati</taxon>
        <taxon>Pseudomonadota</taxon>
        <taxon>Gammaproteobacteria</taxon>
        <taxon>Legionellales</taxon>
        <taxon>Legionellaceae</taxon>
        <taxon>Legionella</taxon>
    </lineage>
</organism>
<name>A0A378LY26_9GAMM</name>
<evidence type="ECO:0000256" key="1">
    <source>
        <dbReference type="SAM" id="MobiDB-lite"/>
    </source>
</evidence>
<dbReference type="AlphaFoldDB" id="A0A378LY26"/>
<dbReference type="Gene3D" id="1.10.510.10">
    <property type="entry name" value="Transferase(Phosphotransferase) domain 1"/>
    <property type="match status" value="1"/>
</dbReference>